<feature type="chain" id="PRO_5047229232" evidence="1">
    <location>
        <begin position="23"/>
        <end position="279"/>
    </location>
</feature>
<reference evidence="3 4" key="1">
    <citation type="submission" date="2020-02" db="EMBL/GenBank/DDBJ databases">
        <authorList>
            <person name="Chen W.-M."/>
        </authorList>
    </citation>
    <scope>NUCLEOTIDE SEQUENCE [LARGE SCALE GENOMIC DNA]</scope>
    <source>
        <strain evidence="3 4">KDG-16</strain>
    </source>
</reference>
<protein>
    <submittedName>
        <fullName evidence="3">DUF2807 domain-containing protein</fullName>
    </submittedName>
</protein>
<feature type="domain" description="Putative auto-transporter adhesin head GIN" evidence="2">
    <location>
        <begin position="43"/>
        <end position="261"/>
    </location>
</feature>
<dbReference type="Proteomes" id="UP000800984">
    <property type="component" value="Unassembled WGS sequence"/>
</dbReference>
<feature type="signal peptide" evidence="1">
    <location>
        <begin position="1"/>
        <end position="22"/>
    </location>
</feature>
<evidence type="ECO:0000313" key="3">
    <source>
        <dbReference type="EMBL" id="NHM01298.1"/>
    </source>
</evidence>
<keyword evidence="1" id="KW-0732">Signal</keyword>
<evidence type="ECO:0000313" key="4">
    <source>
        <dbReference type="Proteomes" id="UP000800984"/>
    </source>
</evidence>
<evidence type="ECO:0000259" key="2">
    <source>
        <dbReference type="Pfam" id="PF10988"/>
    </source>
</evidence>
<dbReference type="RefSeq" id="WP_166076354.1">
    <property type="nucleotide sequence ID" value="NZ_JAAJBT010000002.1"/>
</dbReference>
<comment type="caution">
    <text evidence="3">The sequence shown here is derived from an EMBL/GenBank/DDBJ whole genome shotgun (WGS) entry which is preliminary data.</text>
</comment>
<keyword evidence="4" id="KW-1185">Reference proteome</keyword>
<gene>
    <name evidence="3" type="ORF">G4D72_04125</name>
</gene>
<dbReference type="InterPro" id="IPR021255">
    <property type="entry name" value="DUF2807"/>
</dbReference>
<dbReference type="Pfam" id="PF10988">
    <property type="entry name" value="DUF2807"/>
    <property type="match status" value="1"/>
</dbReference>
<proteinExistence type="predicted"/>
<accession>A0ABX0I291</accession>
<sequence>MTKNSLLFIITLFSFTFTSAQAKLEKIKGSKIVTVTTKEVESFENVEIEEFLDVYFVKSEKTSIEIEADDNLHDIISFNVLGNTLKITALKQPTGEKKLAIRVNYNDSLKTIVARHESKINALADINLENITIKNFDKSQSFLNIRSTHFTLIMTDKSRAEINVKADKCTLELTKDAQVKGLIASPETKIDLYQKADAVIEGDAQIAKIRLDNNSSLVAKKFTVKDMELVAESYTKCYVNAQKSIEISASGKSEIDLLGEPKVDLKVFTNSAVLSKKEK</sequence>
<evidence type="ECO:0000256" key="1">
    <source>
        <dbReference type="SAM" id="SignalP"/>
    </source>
</evidence>
<dbReference type="EMBL" id="JAAJBT010000002">
    <property type="protein sequence ID" value="NHM01298.1"/>
    <property type="molecule type" value="Genomic_DNA"/>
</dbReference>
<organism evidence="3 4">
    <name type="scientific">Flavobacterium difficile</name>
    <dbReference type="NCBI Taxonomy" id="2709659"/>
    <lineage>
        <taxon>Bacteria</taxon>
        <taxon>Pseudomonadati</taxon>
        <taxon>Bacteroidota</taxon>
        <taxon>Flavobacteriia</taxon>
        <taxon>Flavobacteriales</taxon>
        <taxon>Flavobacteriaceae</taxon>
        <taxon>Flavobacterium</taxon>
    </lineage>
</organism>
<name>A0ABX0I291_9FLAO</name>
<dbReference type="Gene3D" id="2.160.20.120">
    <property type="match status" value="1"/>
</dbReference>